<dbReference type="InterPro" id="IPR017039">
    <property type="entry name" value="Virul_fac_BrkB"/>
</dbReference>
<accession>A0A5R9BFX3</accession>
<evidence type="ECO:0000313" key="9">
    <source>
        <dbReference type="Proteomes" id="UP000310458"/>
    </source>
</evidence>
<proteinExistence type="predicted"/>
<feature type="transmembrane region" description="Helical" evidence="7">
    <location>
        <begin position="266"/>
        <end position="286"/>
    </location>
</feature>
<dbReference type="AlphaFoldDB" id="A0A5R9BFX3"/>
<keyword evidence="5 7" id="KW-0472">Membrane</keyword>
<comment type="subcellular location">
    <subcellularLocation>
        <location evidence="1">Cell membrane</location>
        <topology evidence="1">Multi-pass membrane protein</topology>
    </subcellularLocation>
</comment>
<comment type="caution">
    <text evidence="8">The sequence shown here is derived from an EMBL/GenBank/DDBJ whole genome shotgun (WGS) entry which is preliminary data.</text>
</comment>
<dbReference type="PANTHER" id="PTHR30213:SF1">
    <property type="entry name" value="INNER MEMBRANE PROTEIN YHJD"/>
    <property type="match status" value="1"/>
</dbReference>
<feature type="transmembrane region" description="Helical" evidence="7">
    <location>
        <begin position="100"/>
        <end position="120"/>
    </location>
</feature>
<dbReference type="RefSeq" id="WP_138252031.1">
    <property type="nucleotide sequence ID" value="NZ_VAVZ01000005.1"/>
</dbReference>
<feature type="transmembrane region" description="Helical" evidence="7">
    <location>
        <begin position="226"/>
        <end position="246"/>
    </location>
</feature>
<sequence length="369" mass="40064">MPRSSRLRPQNQAARRGHQRGNTGAILDAAKARVEKFDDSHEVKPRNNPVDHDLLKREELQARMAYGRAKREGRSGTALFVPMLEWWLTRLNRTRAMRSLNLFFFHYGTVMAAGAAYMMFFSVSAMLVAGFSVAGLVISGDEELQAFIVEAVETAVPGVIDTGDGGLARPDQLFDTAGFNTALVVSLLVAIVASLSWIHGLRSGIRSIFDRPLMAEYIWVVKARDFLIMLVLGAVLAATTAANLITTVSLDATLGFLGWEALDGPVTRLAAIGVSFVLDVLVAILVMRVASRIVIPVAALWQVAIIAGVGSSLLRQLSTQLISNATSNDVLLPFATVLGLFFYFYLFSLVYLMAASWGAIVASDQAVRS</sequence>
<evidence type="ECO:0000256" key="3">
    <source>
        <dbReference type="ARBA" id="ARBA00022692"/>
    </source>
</evidence>
<dbReference type="Proteomes" id="UP000310458">
    <property type="component" value="Unassembled WGS sequence"/>
</dbReference>
<dbReference type="GO" id="GO:0005886">
    <property type="term" value="C:plasma membrane"/>
    <property type="evidence" value="ECO:0007669"/>
    <property type="project" value="UniProtKB-SubCell"/>
</dbReference>
<dbReference type="Pfam" id="PF03631">
    <property type="entry name" value="Virul_fac_BrkB"/>
    <property type="match status" value="1"/>
</dbReference>
<evidence type="ECO:0000313" key="8">
    <source>
        <dbReference type="EMBL" id="TLP99566.1"/>
    </source>
</evidence>
<dbReference type="EMBL" id="VAVZ01000005">
    <property type="protein sequence ID" value="TLP99566.1"/>
    <property type="molecule type" value="Genomic_DNA"/>
</dbReference>
<feature type="transmembrane region" description="Helical" evidence="7">
    <location>
        <begin position="293"/>
        <end position="314"/>
    </location>
</feature>
<keyword evidence="4 7" id="KW-1133">Transmembrane helix</keyword>
<protein>
    <submittedName>
        <fullName evidence="8">YihY/virulence factor BrkB family protein</fullName>
    </submittedName>
</protein>
<name>A0A5R9BFX3_9MICC</name>
<dbReference type="OrthoDB" id="3229302at2"/>
<reference evidence="8 9" key="1">
    <citation type="submission" date="2019-05" db="EMBL/GenBank/DDBJ databases">
        <title>Nesterenkonia sp. GY074 isolated from the Southern Atlantic Ocean.</title>
        <authorList>
            <person name="Zhang G."/>
        </authorList>
    </citation>
    <scope>NUCLEOTIDE SEQUENCE [LARGE SCALE GENOMIC DNA]</scope>
    <source>
        <strain evidence="8 9">GY074</strain>
    </source>
</reference>
<feature type="transmembrane region" description="Helical" evidence="7">
    <location>
        <begin position="182"/>
        <end position="205"/>
    </location>
</feature>
<feature type="region of interest" description="Disordered" evidence="6">
    <location>
        <begin position="1"/>
        <end position="24"/>
    </location>
</feature>
<evidence type="ECO:0000256" key="1">
    <source>
        <dbReference type="ARBA" id="ARBA00004651"/>
    </source>
</evidence>
<evidence type="ECO:0000256" key="5">
    <source>
        <dbReference type="ARBA" id="ARBA00023136"/>
    </source>
</evidence>
<evidence type="ECO:0000256" key="4">
    <source>
        <dbReference type="ARBA" id="ARBA00022989"/>
    </source>
</evidence>
<organism evidence="8 9">
    <name type="scientific">Nesterenkonia salmonea</name>
    <dbReference type="NCBI Taxonomy" id="1804987"/>
    <lineage>
        <taxon>Bacteria</taxon>
        <taxon>Bacillati</taxon>
        <taxon>Actinomycetota</taxon>
        <taxon>Actinomycetes</taxon>
        <taxon>Micrococcales</taxon>
        <taxon>Micrococcaceae</taxon>
        <taxon>Nesterenkonia</taxon>
    </lineage>
</organism>
<evidence type="ECO:0000256" key="7">
    <source>
        <dbReference type="SAM" id="Phobius"/>
    </source>
</evidence>
<keyword evidence="2" id="KW-1003">Cell membrane</keyword>
<evidence type="ECO:0000256" key="6">
    <source>
        <dbReference type="SAM" id="MobiDB-lite"/>
    </source>
</evidence>
<keyword evidence="9" id="KW-1185">Reference proteome</keyword>
<gene>
    <name evidence="8" type="ORF">FEF26_02870</name>
</gene>
<evidence type="ECO:0000256" key="2">
    <source>
        <dbReference type="ARBA" id="ARBA00022475"/>
    </source>
</evidence>
<dbReference type="PANTHER" id="PTHR30213">
    <property type="entry name" value="INNER MEMBRANE PROTEIN YHJD"/>
    <property type="match status" value="1"/>
</dbReference>
<feature type="transmembrane region" description="Helical" evidence="7">
    <location>
        <begin position="334"/>
        <end position="362"/>
    </location>
</feature>
<keyword evidence="3 7" id="KW-0812">Transmembrane</keyword>